<dbReference type="PROSITE" id="PS51257">
    <property type="entry name" value="PROKAR_LIPOPROTEIN"/>
    <property type="match status" value="1"/>
</dbReference>
<dbReference type="Proteomes" id="UP001238805">
    <property type="component" value="Chromosome"/>
</dbReference>
<proteinExistence type="predicted"/>
<evidence type="ECO:0000313" key="2">
    <source>
        <dbReference type="EMBL" id="WIM70184.1"/>
    </source>
</evidence>
<keyword evidence="1" id="KW-0732">Signal</keyword>
<keyword evidence="3" id="KW-1185">Reference proteome</keyword>
<evidence type="ECO:0000256" key="1">
    <source>
        <dbReference type="SAM" id="SignalP"/>
    </source>
</evidence>
<accession>A0ABY8VKU5</accession>
<gene>
    <name evidence="2" type="ORF">QP029_13560</name>
</gene>
<sequence>MIARRLVAASALALSLTACANTQEAAQPSTSAETSAATTDAPAKLQVLTLGSRIAITQCGDDPCDIEVTFTEAALTETCPFGVKYPDMEGTDPEGTQYLTLDGEFNVRDSPRAFALNESDFTAVDSEDYATTSLTAFDCEDLDPDNKLTTAVDPGLKRSGHIILAIPENTELVRFSAGSDPNTHVFDVSSIEIQQGAGERPAAPSETVPPDTPQANAPIWNEPGIGYRCAATDAWTNDPANCTAANLGGDPAYDNLWGPAAAIPAGEETPQDLSNAPYADGGTCAAAICGYGTNDQGQHNPTSGEIQTLHGCQDGYITDPELCAAVAWVETHQY</sequence>
<evidence type="ECO:0000313" key="3">
    <source>
        <dbReference type="Proteomes" id="UP001238805"/>
    </source>
</evidence>
<feature type="signal peptide" evidence="1">
    <location>
        <begin position="1"/>
        <end position="20"/>
    </location>
</feature>
<feature type="chain" id="PRO_5046920222" description="Secreted protein" evidence="1">
    <location>
        <begin position="21"/>
        <end position="334"/>
    </location>
</feature>
<organism evidence="2 3">
    <name type="scientific">Corynebacterium suedekumii</name>
    <dbReference type="NCBI Taxonomy" id="3049801"/>
    <lineage>
        <taxon>Bacteria</taxon>
        <taxon>Bacillati</taxon>
        <taxon>Actinomycetota</taxon>
        <taxon>Actinomycetes</taxon>
        <taxon>Mycobacteriales</taxon>
        <taxon>Corynebacteriaceae</taxon>
        <taxon>Corynebacterium</taxon>
    </lineage>
</organism>
<protein>
    <recommendedName>
        <fullName evidence="4">Secreted protein</fullName>
    </recommendedName>
</protein>
<name>A0ABY8VKU5_9CORY</name>
<reference evidence="2 3" key="1">
    <citation type="submission" date="2023-05" db="EMBL/GenBank/DDBJ databases">
        <title>Corynebacterium suedekumii sp. nov. and Corynebacterium breve sp. nov. isolated from raw cow's milk.</title>
        <authorList>
            <person name="Baer M.K."/>
            <person name="Mehl L."/>
            <person name="Hellmuth R."/>
            <person name="Marke G."/>
            <person name="Lipski A."/>
        </authorList>
    </citation>
    <scope>NUCLEOTIDE SEQUENCE [LARGE SCALE GENOMIC DNA]</scope>
    <source>
        <strain evidence="2 3">LM112</strain>
    </source>
</reference>
<evidence type="ECO:0008006" key="4">
    <source>
        <dbReference type="Google" id="ProtNLM"/>
    </source>
</evidence>
<dbReference type="RefSeq" id="WP_284874777.1">
    <property type="nucleotide sequence ID" value="NZ_CP126970.1"/>
</dbReference>
<dbReference type="EMBL" id="CP126970">
    <property type="protein sequence ID" value="WIM70184.1"/>
    <property type="molecule type" value="Genomic_DNA"/>
</dbReference>